<dbReference type="PANTHER" id="PTHR36986:SF1">
    <property type="entry name" value="UPF0643 PROTEIN PB2B2.08"/>
    <property type="match status" value="1"/>
</dbReference>
<evidence type="ECO:0000313" key="2">
    <source>
        <dbReference type="Proteomes" id="UP000245771"/>
    </source>
</evidence>
<gene>
    <name evidence="1" type="ORF">FA14DRAFT_112158</name>
</gene>
<dbReference type="AlphaFoldDB" id="A0A316VFV7"/>
<accession>A0A316VFV7</accession>
<evidence type="ECO:0000313" key="1">
    <source>
        <dbReference type="EMBL" id="PWN35958.1"/>
    </source>
</evidence>
<feature type="non-terminal residue" evidence="1">
    <location>
        <position position="272"/>
    </location>
</feature>
<name>A0A316VFV7_9BASI</name>
<dbReference type="GeneID" id="37017752"/>
<organism evidence="1 2">
    <name type="scientific">Meira miltonrushii</name>
    <dbReference type="NCBI Taxonomy" id="1280837"/>
    <lineage>
        <taxon>Eukaryota</taxon>
        <taxon>Fungi</taxon>
        <taxon>Dikarya</taxon>
        <taxon>Basidiomycota</taxon>
        <taxon>Ustilaginomycotina</taxon>
        <taxon>Exobasidiomycetes</taxon>
        <taxon>Exobasidiales</taxon>
        <taxon>Brachybasidiaceae</taxon>
        <taxon>Meira</taxon>
    </lineage>
</organism>
<dbReference type="InParanoid" id="A0A316VFV7"/>
<proteinExistence type="predicted"/>
<dbReference type="Proteomes" id="UP000245771">
    <property type="component" value="Unassembled WGS sequence"/>
</dbReference>
<dbReference type="PANTHER" id="PTHR36986">
    <property type="entry name" value="UPF0643 PROTEIN PB2B2.08"/>
    <property type="match status" value="1"/>
</dbReference>
<protein>
    <submittedName>
        <fullName evidence="1">Uncharacterized protein</fullName>
    </submittedName>
</protein>
<sequence length="272" mass="30433">FEEVPREATRPIMSRLPLKQGEDFDAIAANPTEGGSLDYLSSSNAVEVVGVHPEAKVSDSVTYTRARLPELDEESFHLWNALHHLRGISNDYAEGYEAAANKRAHGKQSQAAPHPISDEMDATQCPAFNAPTSTASDRALALVKRIFNWSELPSLPVEDEYTWYGVAFRSKRRIGSESLNLYEADRRSHEEAVDSGGLLMYWYGSPNESTGHNLATCIWTNRQDAIRASALPLHARAAAHALKAYESFELNRYALRKVKGETQLRLEEWTEE</sequence>
<dbReference type="EMBL" id="KZ819603">
    <property type="protein sequence ID" value="PWN35958.1"/>
    <property type="molecule type" value="Genomic_DNA"/>
</dbReference>
<reference evidence="1 2" key="1">
    <citation type="journal article" date="2018" name="Mol. Biol. Evol.">
        <title>Broad Genomic Sampling Reveals a Smut Pathogenic Ancestry of the Fungal Clade Ustilaginomycotina.</title>
        <authorList>
            <person name="Kijpornyongpan T."/>
            <person name="Mondo S.J."/>
            <person name="Barry K."/>
            <person name="Sandor L."/>
            <person name="Lee J."/>
            <person name="Lipzen A."/>
            <person name="Pangilinan J."/>
            <person name="LaButti K."/>
            <person name="Hainaut M."/>
            <person name="Henrissat B."/>
            <person name="Grigoriev I.V."/>
            <person name="Spatafora J.W."/>
            <person name="Aime M.C."/>
        </authorList>
    </citation>
    <scope>NUCLEOTIDE SEQUENCE [LARGE SCALE GENOMIC DNA]</scope>
    <source>
        <strain evidence="1 2">MCA 3882</strain>
    </source>
</reference>
<dbReference type="OrthoDB" id="2140489at2759"/>
<dbReference type="RefSeq" id="XP_025356260.1">
    <property type="nucleotide sequence ID" value="XM_025495971.1"/>
</dbReference>
<feature type="non-terminal residue" evidence="1">
    <location>
        <position position="1"/>
    </location>
</feature>
<keyword evidence="2" id="KW-1185">Reference proteome</keyword>